<evidence type="ECO:0000313" key="3">
    <source>
        <dbReference type="Proteomes" id="UP000830729"/>
    </source>
</evidence>
<dbReference type="AlphaFoldDB" id="A0A8U0HWC8"/>
<dbReference type="SUPFAM" id="SSF50022">
    <property type="entry name" value="ISP domain"/>
    <property type="match status" value="1"/>
</dbReference>
<dbReference type="Gene3D" id="2.102.10.10">
    <property type="entry name" value="Rieske [2Fe-2S] iron-sulphur domain"/>
    <property type="match status" value="1"/>
</dbReference>
<evidence type="ECO:0000313" key="2">
    <source>
        <dbReference type="EMBL" id="UPV74904.1"/>
    </source>
</evidence>
<dbReference type="KEGG" id="halx:M0R89_02260"/>
<reference evidence="2 3" key="1">
    <citation type="submission" date="2022-04" db="EMBL/GenBank/DDBJ databases">
        <title>Diverse halophilic archaea isolated from saline environments.</title>
        <authorList>
            <person name="Cui H.-L."/>
        </authorList>
    </citation>
    <scope>NUCLEOTIDE SEQUENCE [LARGE SCALE GENOMIC DNA]</scope>
    <source>
        <strain evidence="2 3">XZYJT49</strain>
    </source>
</reference>
<dbReference type="Proteomes" id="UP000830729">
    <property type="component" value="Chromosome"/>
</dbReference>
<proteinExistence type="predicted"/>
<dbReference type="GO" id="GO:0051537">
    <property type="term" value="F:2 iron, 2 sulfur cluster binding"/>
    <property type="evidence" value="ECO:0007669"/>
    <property type="project" value="InterPro"/>
</dbReference>
<dbReference type="InterPro" id="IPR036922">
    <property type="entry name" value="Rieske_2Fe-2S_sf"/>
</dbReference>
<sequence>MDEDKYPPENDRRRFVKGVVGSATLTSAGTAATAALDATTSPTGGTGGPTDYVGIKNTDGPAPRGMPVIPLTIDDEGFLKGIWPDVKEKKLKDGSTITITEQEIGGVTYTGRWFQYCGVQNAEGLIPDADQDNYFRSKPGLYDWQSDHDRGQKLHVDDFDDYKTWSNGIGSAGAGKPAQTTWRSQSDGGDVTELPVQVLRSPKVADLPAESENPEFLRAATESNFIAWLDKCTHFCCTPGFNASQDASKFDATDAVYCQCHQSVYDPFAPVELSFNAFPRPDD</sequence>
<organism evidence="2 3">
    <name type="scientific">Halorussus limi</name>
    <dbReference type="NCBI Taxonomy" id="2938695"/>
    <lineage>
        <taxon>Archaea</taxon>
        <taxon>Methanobacteriati</taxon>
        <taxon>Methanobacteriota</taxon>
        <taxon>Stenosarchaea group</taxon>
        <taxon>Halobacteria</taxon>
        <taxon>Halobacteriales</taxon>
        <taxon>Haladaptataceae</taxon>
        <taxon>Halorussus</taxon>
    </lineage>
</organism>
<dbReference type="InterPro" id="IPR006311">
    <property type="entry name" value="TAT_signal"/>
</dbReference>
<dbReference type="EMBL" id="CP096659">
    <property type="protein sequence ID" value="UPV74904.1"/>
    <property type="molecule type" value="Genomic_DNA"/>
</dbReference>
<feature type="region of interest" description="Disordered" evidence="1">
    <location>
        <begin position="170"/>
        <end position="189"/>
    </location>
</feature>
<protein>
    <submittedName>
        <fullName evidence="2">Ubiquinol-cytochrome c reductase iron-sulfur subunit</fullName>
    </submittedName>
</protein>
<accession>A0A8U0HWC8</accession>
<keyword evidence="3" id="KW-1185">Reference proteome</keyword>
<dbReference type="RefSeq" id="WP_248650947.1">
    <property type="nucleotide sequence ID" value="NZ_CP096659.1"/>
</dbReference>
<dbReference type="InterPro" id="IPR014349">
    <property type="entry name" value="Rieske_Fe-S_prot"/>
</dbReference>
<evidence type="ECO:0000256" key="1">
    <source>
        <dbReference type="SAM" id="MobiDB-lite"/>
    </source>
</evidence>
<feature type="compositionally biased region" description="Polar residues" evidence="1">
    <location>
        <begin position="178"/>
        <end position="187"/>
    </location>
</feature>
<name>A0A8U0HWC8_9EURY</name>
<dbReference type="PANTHER" id="PTHR10134">
    <property type="entry name" value="CYTOCHROME B-C1 COMPLEX SUBUNIT RIESKE, MITOCHONDRIAL"/>
    <property type="match status" value="1"/>
</dbReference>
<dbReference type="GeneID" id="72183985"/>
<dbReference type="PROSITE" id="PS51318">
    <property type="entry name" value="TAT"/>
    <property type="match status" value="1"/>
</dbReference>
<gene>
    <name evidence="2" type="ORF">M0R89_02260</name>
</gene>